<comment type="subcellular location">
    <subcellularLocation>
        <location evidence="6">Cell outer membrane</location>
        <topology evidence="6">Lipid-anchor</topology>
    </subcellularLocation>
</comment>
<gene>
    <name evidence="6" type="primary">lptE</name>
    <name evidence="7" type="ORF">BST96_11525</name>
</gene>
<dbReference type="GO" id="GO:0015920">
    <property type="term" value="P:lipopolysaccharide transport"/>
    <property type="evidence" value="ECO:0007669"/>
    <property type="project" value="TreeGrafter"/>
</dbReference>
<keyword evidence="3 6" id="KW-0564">Palmitate</keyword>
<evidence type="ECO:0000256" key="4">
    <source>
        <dbReference type="ARBA" id="ARBA00023237"/>
    </source>
</evidence>
<dbReference type="PANTHER" id="PTHR38098">
    <property type="entry name" value="LPS-ASSEMBLY LIPOPROTEIN LPTE"/>
    <property type="match status" value="1"/>
</dbReference>
<comment type="subunit">
    <text evidence="6">Component of the lipopolysaccharide transport and assembly complex. Interacts with LptD.</text>
</comment>
<dbReference type="EMBL" id="CP019343">
    <property type="protein sequence ID" value="ARN74694.1"/>
    <property type="molecule type" value="Genomic_DNA"/>
</dbReference>
<keyword evidence="2 6" id="KW-0472">Membrane</keyword>
<dbReference type="RefSeq" id="WP_085758848.1">
    <property type="nucleotide sequence ID" value="NZ_CP019343.1"/>
</dbReference>
<comment type="function">
    <text evidence="6">Together with LptD, is involved in the assembly of lipopolysaccharide (LPS) at the surface of the outer membrane. Required for the proper assembly of LptD. Binds LPS and may serve as the LPS recognition site at the outer membrane.</text>
</comment>
<evidence type="ECO:0000256" key="2">
    <source>
        <dbReference type="ARBA" id="ARBA00023136"/>
    </source>
</evidence>
<dbReference type="GO" id="GO:1990351">
    <property type="term" value="C:transporter complex"/>
    <property type="evidence" value="ECO:0007669"/>
    <property type="project" value="TreeGrafter"/>
</dbReference>
<reference evidence="7 8" key="1">
    <citation type="submission" date="2016-11" db="EMBL/GenBank/DDBJ databases">
        <title>Trade-off between light-utilization and light-protection in marine flavobacteria.</title>
        <authorList>
            <person name="Kumagai Y."/>
        </authorList>
    </citation>
    <scope>NUCLEOTIDE SEQUENCE [LARGE SCALE GENOMIC DNA]</scope>
    <source>
        <strain evidence="7 8">NBRC 107125</strain>
    </source>
</reference>
<keyword evidence="4 6" id="KW-0998">Cell outer membrane</keyword>
<dbReference type="InterPro" id="IPR007485">
    <property type="entry name" value="LPS_assembly_LptE"/>
</dbReference>
<dbReference type="KEGG" id="osg:BST96_11525"/>
<keyword evidence="8" id="KW-1185">Reference proteome</keyword>
<evidence type="ECO:0000256" key="6">
    <source>
        <dbReference type="HAMAP-Rule" id="MF_01186"/>
    </source>
</evidence>
<proteinExistence type="inferred from homology"/>
<evidence type="ECO:0000313" key="7">
    <source>
        <dbReference type="EMBL" id="ARN74694.1"/>
    </source>
</evidence>
<sequence>MTMPTKKAFLPLLLIIMLSSGCGFQLRGKVELPEGVEPLFIGGLKSSDQLAIELRNLLTAYGVALTEDGKEANYRLNILEQKDQRRNATLGQKAKVAEYLLIEQVSFELLNNKGKRVLGPNRLIERKIMPNDPNKVVSTKDEEDLLRREMLQNLAGKIARQLRNFDYSSQPQTEPESEPQQ</sequence>
<evidence type="ECO:0000256" key="5">
    <source>
        <dbReference type="ARBA" id="ARBA00023288"/>
    </source>
</evidence>
<dbReference type="Pfam" id="PF04390">
    <property type="entry name" value="LptE"/>
    <property type="match status" value="1"/>
</dbReference>
<dbReference type="Gene3D" id="3.30.160.150">
    <property type="entry name" value="Lipoprotein like domain"/>
    <property type="match status" value="1"/>
</dbReference>
<dbReference type="OrthoDB" id="7349153at2"/>
<dbReference type="GO" id="GO:0001530">
    <property type="term" value="F:lipopolysaccharide binding"/>
    <property type="evidence" value="ECO:0007669"/>
    <property type="project" value="TreeGrafter"/>
</dbReference>
<evidence type="ECO:0000256" key="1">
    <source>
        <dbReference type="ARBA" id="ARBA00022729"/>
    </source>
</evidence>
<name>A0A1X9NCC6_9GAMM</name>
<dbReference type="GO" id="GO:0009279">
    <property type="term" value="C:cell outer membrane"/>
    <property type="evidence" value="ECO:0007669"/>
    <property type="project" value="UniProtKB-SubCell"/>
</dbReference>
<dbReference type="HAMAP" id="MF_01186">
    <property type="entry name" value="LPS_assembly_LptE"/>
    <property type="match status" value="1"/>
</dbReference>
<accession>A0A1X9NCC6</accession>
<dbReference type="PROSITE" id="PS51257">
    <property type="entry name" value="PROKAR_LIPOPROTEIN"/>
    <property type="match status" value="1"/>
</dbReference>
<dbReference type="Proteomes" id="UP000193450">
    <property type="component" value="Chromosome"/>
</dbReference>
<evidence type="ECO:0000313" key="8">
    <source>
        <dbReference type="Proteomes" id="UP000193450"/>
    </source>
</evidence>
<dbReference type="STRING" id="716816.BST96_11525"/>
<protein>
    <recommendedName>
        <fullName evidence="6">LPS-assembly lipoprotein LptE</fullName>
    </recommendedName>
</protein>
<keyword evidence="1 6" id="KW-0732">Signal</keyword>
<dbReference type="AlphaFoldDB" id="A0A1X9NCC6"/>
<organism evidence="7 8">
    <name type="scientific">Oceanicoccus sagamiensis</name>
    <dbReference type="NCBI Taxonomy" id="716816"/>
    <lineage>
        <taxon>Bacteria</taxon>
        <taxon>Pseudomonadati</taxon>
        <taxon>Pseudomonadota</taxon>
        <taxon>Gammaproteobacteria</taxon>
        <taxon>Cellvibrionales</taxon>
        <taxon>Spongiibacteraceae</taxon>
        <taxon>Oceanicoccus</taxon>
    </lineage>
</organism>
<comment type="similarity">
    <text evidence="6">Belongs to the LptE lipoprotein family.</text>
</comment>
<dbReference type="GO" id="GO:0043165">
    <property type="term" value="P:Gram-negative-bacterium-type cell outer membrane assembly"/>
    <property type="evidence" value="ECO:0007669"/>
    <property type="project" value="UniProtKB-UniRule"/>
</dbReference>
<evidence type="ECO:0000256" key="3">
    <source>
        <dbReference type="ARBA" id="ARBA00023139"/>
    </source>
</evidence>
<keyword evidence="5 6" id="KW-0449">Lipoprotein</keyword>
<dbReference type="PANTHER" id="PTHR38098:SF1">
    <property type="entry name" value="LPS-ASSEMBLY LIPOPROTEIN LPTE"/>
    <property type="match status" value="1"/>
</dbReference>